<dbReference type="Proteomes" id="UP000187012">
    <property type="component" value="Unassembled WGS sequence"/>
</dbReference>
<dbReference type="AlphaFoldDB" id="A0A1N7SE27"/>
<gene>
    <name evidence="1" type="ORF">BN2475_580015</name>
</gene>
<protein>
    <submittedName>
        <fullName evidence="1">Uncharacterized protein</fullName>
    </submittedName>
</protein>
<dbReference type="STRING" id="1247936.BN2475_580015"/>
<reference evidence="1 2" key="1">
    <citation type="submission" date="2016-12" db="EMBL/GenBank/DDBJ databases">
        <authorList>
            <person name="Song W.-J."/>
            <person name="Kurnit D.M."/>
        </authorList>
    </citation>
    <scope>NUCLEOTIDE SEQUENCE [LARGE SCALE GENOMIC DNA]</scope>
    <source>
        <strain evidence="1 2">STM7296</strain>
    </source>
</reference>
<dbReference type="EMBL" id="CYGX02000058">
    <property type="protein sequence ID" value="SIT45623.1"/>
    <property type="molecule type" value="Genomic_DNA"/>
</dbReference>
<evidence type="ECO:0000313" key="1">
    <source>
        <dbReference type="EMBL" id="SIT45623.1"/>
    </source>
</evidence>
<keyword evidence="2" id="KW-1185">Reference proteome</keyword>
<evidence type="ECO:0000313" key="2">
    <source>
        <dbReference type="Proteomes" id="UP000187012"/>
    </source>
</evidence>
<name>A0A1N7SE27_9BURK</name>
<sequence>MFVVDLYENGSMLIDEWADTDYERKLVPTRCTRRETLPVALGLWQTLRLGDVPAVRTEAWS</sequence>
<proteinExistence type="predicted"/>
<accession>A0A1N7SE27</accession>
<organism evidence="1 2">
    <name type="scientific">Paraburkholderia ribeironis</name>
    <dbReference type="NCBI Taxonomy" id="1247936"/>
    <lineage>
        <taxon>Bacteria</taxon>
        <taxon>Pseudomonadati</taxon>
        <taxon>Pseudomonadota</taxon>
        <taxon>Betaproteobacteria</taxon>
        <taxon>Burkholderiales</taxon>
        <taxon>Burkholderiaceae</taxon>
        <taxon>Paraburkholderia</taxon>
    </lineage>
</organism>